<proteinExistence type="predicted"/>
<keyword evidence="3" id="KW-1185">Reference proteome</keyword>
<dbReference type="EMBL" id="JBHUOM010000019">
    <property type="protein sequence ID" value="MFD2935626.1"/>
    <property type="molecule type" value="Genomic_DNA"/>
</dbReference>
<dbReference type="RefSeq" id="WP_381503715.1">
    <property type="nucleotide sequence ID" value="NZ_JBHUOM010000019.1"/>
</dbReference>
<protein>
    <submittedName>
        <fullName evidence="2">Uncharacterized protein</fullName>
    </submittedName>
</protein>
<comment type="caution">
    <text evidence="2">The sequence shown here is derived from an EMBL/GenBank/DDBJ whole genome shotgun (WGS) entry which is preliminary data.</text>
</comment>
<dbReference type="Proteomes" id="UP001597512">
    <property type="component" value="Unassembled WGS sequence"/>
</dbReference>
<name>A0ABW6AJF6_9BACT</name>
<evidence type="ECO:0000313" key="2">
    <source>
        <dbReference type="EMBL" id="MFD2935626.1"/>
    </source>
</evidence>
<gene>
    <name evidence="2" type="ORF">ACFS25_17725</name>
</gene>
<organism evidence="2 3">
    <name type="scientific">Spirosoma flavum</name>
    <dbReference type="NCBI Taxonomy" id="2048557"/>
    <lineage>
        <taxon>Bacteria</taxon>
        <taxon>Pseudomonadati</taxon>
        <taxon>Bacteroidota</taxon>
        <taxon>Cytophagia</taxon>
        <taxon>Cytophagales</taxon>
        <taxon>Cytophagaceae</taxon>
        <taxon>Spirosoma</taxon>
    </lineage>
</organism>
<accession>A0ABW6AJF6</accession>
<evidence type="ECO:0000256" key="1">
    <source>
        <dbReference type="SAM" id="MobiDB-lite"/>
    </source>
</evidence>
<reference evidence="3" key="1">
    <citation type="journal article" date="2019" name="Int. J. Syst. Evol. Microbiol.">
        <title>The Global Catalogue of Microorganisms (GCM) 10K type strain sequencing project: providing services to taxonomists for standard genome sequencing and annotation.</title>
        <authorList>
            <consortium name="The Broad Institute Genomics Platform"/>
            <consortium name="The Broad Institute Genome Sequencing Center for Infectious Disease"/>
            <person name="Wu L."/>
            <person name="Ma J."/>
        </authorList>
    </citation>
    <scope>NUCLEOTIDE SEQUENCE [LARGE SCALE GENOMIC DNA]</scope>
    <source>
        <strain evidence="3">KCTC 52490</strain>
    </source>
</reference>
<evidence type="ECO:0000313" key="3">
    <source>
        <dbReference type="Proteomes" id="UP001597512"/>
    </source>
</evidence>
<feature type="region of interest" description="Disordered" evidence="1">
    <location>
        <begin position="66"/>
        <end position="89"/>
    </location>
</feature>
<feature type="compositionally biased region" description="Polar residues" evidence="1">
    <location>
        <begin position="80"/>
        <end position="89"/>
    </location>
</feature>
<sequence length="89" mass="10102">MPNHRQLVEGRILILQEIISKLSSGLTKAIAEKWASENADKLADCQKRLNDIKAYYDNLYVGDNTQEQTGESKSIHRKQTQSCQLPSKN</sequence>